<dbReference type="RefSeq" id="WP_085884093.1">
    <property type="nucleotide sequence ID" value="NZ_FWFR01000002.1"/>
</dbReference>
<dbReference type="InterPro" id="IPR050789">
    <property type="entry name" value="Diverse_Enzym_Activities"/>
</dbReference>
<dbReference type="AlphaFoldDB" id="A0A1Y5THU2"/>
<dbReference type="Gene3D" id="3.40.710.10">
    <property type="entry name" value="DD-peptidase/beta-lactamase superfamily"/>
    <property type="match status" value="1"/>
</dbReference>
<dbReference type="Proteomes" id="UP000193200">
    <property type="component" value="Unassembled WGS sequence"/>
</dbReference>
<name>A0A1Y5THU2_9PROT</name>
<evidence type="ECO:0000259" key="1">
    <source>
        <dbReference type="Pfam" id="PF00144"/>
    </source>
</evidence>
<proteinExistence type="predicted"/>
<keyword evidence="2" id="KW-0378">Hydrolase</keyword>
<protein>
    <submittedName>
        <fullName evidence="2">6-aminohexanoate-dimer hydrolase</fullName>
        <ecNumber evidence="2">3.5.1.46</ecNumber>
    </submittedName>
</protein>
<dbReference type="Pfam" id="PF00144">
    <property type="entry name" value="Beta-lactamase"/>
    <property type="match status" value="1"/>
</dbReference>
<dbReference type="OrthoDB" id="9814204at2"/>
<accession>A0A1Y5THU2</accession>
<feature type="domain" description="Beta-lactamase-related" evidence="1">
    <location>
        <begin position="66"/>
        <end position="373"/>
    </location>
</feature>
<dbReference type="SUPFAM" id="SSF56601">
    <property type="entry name" value="beta-lactamase/transpeptidase-like"/>
    <property type="match status" value="1"/>
</dbReference>
<organism evidence="2 3">
    <name type="scientific">Oceanibacterium hippocampi</name>
    <dbReference type="NCBI Taxonomy" id="745714"/>
    <lineage>
        <taxon>Bacteria</taxon>
        <taxon>Pseudomonadati</taxon>
        <taxon>Pseudomonadota</taxon>
        <taxon>Alphaproteobacteria</taxon>
        <taxon>Sneathiellales</taxon>
        <taxon>Sneathiellaceae</taxon>
        <taxon>Oceanibacterium</taxon>
    </lineage>
</organism>
<evidence type="ECO:0000313" key="2">
    <source>
        <dbReference type="EMBL" id="SLN62380.1"/>
    </source>
</evidence>
<gene>
    <name evidence="2" type="primary">nylB</name>
    <name evidence="2" type="ORF">OCH7691_02760</name>
</gene>
<dbReference type="EC" id="3.5.1.46" evidence="2"/>
<dbReference type="PANTHER" id="PTHR43283">
    <property type="entry name" value="BETA-LACTAMASE-RELATED"/>
    <property type="match status" value="1"/>
</dbReference>
<dbReference type="InParanoid" id="A0A1Y5THU2"/>
<dbReference type="PANTHER" id="PTHR43283:SF7">
    <property type="entry name" value="BETA-LACTAMASE-RELATED DOMAIN-CONTAINING PROTEIN"/>
    <property type="match status" value="1"/>
</dbReference>
<dbReference type="InterPro" id="IPR012338">
    <property type="entry name" value="Beta-lactam/transpept-like"/>
</dbReference>
<dbReference type="InterPro" id="IPR001466">
    <property type="entry name" value="Beta-lactam-related"/>
</dbReference>
<evidence type="ECO:0000313" key="3">
    <source>
        <dbReference type="Proteomes" id="UP000193200"/>
    </source>
</evidence>
<reference evidence="2 3" key="1">
    <citation type="submission" date="2017-03" db="EMBL/GenBank/DDBJ databases">
        <authorList>
            <person name="Afonso C.L."/>
            <person name="Miller P.J."/>
            <person name="Scott M.A."/>
            <person name="Spackman E."/>
            <person name="Goraichik I."/>
            <person name="Dimitrov K.M."/>
            <person name="Suarez D.L."/>
            <person name="Swayne D.E."/>
        </authorList>
    </citation>
    <scope>NUCLEOTIDE SEQUENCE [LARGE SCALE GENOMIC DNA]</scope>
    <source>
        <strain evidence="2 3">CECT 7691</strain>
    </source>
</reference>
<dbReference type="EMBL" id="FWFR01000002">
    <property type="protein sequence ID" value="SLN62380.1"/>
    <property type="molecule type" value="Genomic_DNA"/>
</dbReference>
<keyword evidence="3" id="KW-1185">Reference proteome</keyword>
<sequence length="386" mass="42505">MTTHPDEAEPTLANWRLAPYSSRSFHNVEALVPVVRAAAGTPRPFETAPTPVDGIAFEGPDGQERRVGEAMAATATRGLVVLKRGRLVAERYGHGYDGDTPHIIFSITKSVTALLAGIVVEQGKLDPEQPVTRYVPEVAGSAYGDCTVRHVLDMTVSSSFVEDYNDPDSDYVRYRRATLWNPLPPGEKPESLHEFLADMRPAPEPHGEIFRYLSPNADLLGWIVERAAGERIVDLLSDHLLRPMRAEAPGVITVDRDGSPRTGGGLSLRLRDLARLGELMRNHGEVEGRQVLPRDWVTDIREAGDSRPWRKGSMAYLFPEGRYRSQWYQTGNASGSFCGIGIHGQWLWIDPAREVVIAKAAAQPEPVDDPTDALMLRAFEAIAAAV</sequence>
<dbReference type="GO" id="GO:0019875">
    <property type="term" value="F:6-aminohexanoate-dimer hydrolase activity"/>
    <property type="evidence" value="ECO:0007669"/>
    <property type="project" value="UniProtKB-EC"/>
</dbReference>